<keyword evidence="1" id="KW-0472">Membrane</keyword>
<sequence>MFKHVLAILFVSCIFGIISYDTYVMKTEPTLFHATSSITFVILWVLYGVSMGKKKTQNFISFITIYWITSASILLFGYFTFIAPLFYSASFIFTISIYGAIRYYFDTSPSLSLGIISALILYVSCTVGYLLGLIWTQRQITS</sequence>
<dbReference type="Proteomes" id="UP000248214">
    <property type="component" value="Unassembled WGS sequence"/>
</dbReference>
<keyword evidence="3" id="KW-1185">Reference proteome</keyword>
<dbReference type="EMBL" id="PDOD01000001">
    <property type="protein sequence ID" value="PYZ94892.1"/>
    <property type="molecule type" value="Genomic_DNA"/>
</dbReference>
<keyword evidence="1" id="KW-0812">Transmembrane</keyword>
<evidence type="ECO:0000256" key="1">
    <source>
        <dbReference type="SAM" id="Phobius"/>
    </source>
</evidence>
<proteinExistence type="predicted"/>
<gene>
    <name evidence="2" type="ORF">CR194_05045</name>
</gene>
<evidence type="ECO:0000313" key="3">
    <source>
        <dbReference type="Proteomes" id="UP000248214"/>
    </source>
</evidence>
<feature type="transmembrane region" description="Helical" evidence="1">
    <location>
        <begin position="29"/>
        <end position="47"/>
    </location>
</feature>
<feature type="transmembrane region" description="Helical" evidence="1">
    <location>
        <begin position="112"/>
        <end position="135"/>
    </location>
</feature>
<reference evidence="2 3" key="1">
    <citation type="submission" date="2017-10" db="EMBL/GenBank/DDBJ databases">
        <title>Bacillus sp. nov., a halophilic bacterium isolated from a Keqin Lake.</title>
        <authorList>
            <person name="Wang H."/>
        </authorList>
    </citation>
    <scope>NUCLEOTIDE SEQUENCE [LARGE SCALE GENOMIC DNA]</scope>
    <source>
        <strain evidence="2 3">KQ-12</strain>
    </source>
</reference>
<protein>
    <submittedName>
        <fullName evidence="2">Uncharacterized protein</fullName>
    </submittedName>
</protein>
<feature type="transmembrane region" description="Helical" evidence="1">
    <location>
        <begin position="59"/>
        <end position="79"/>
    </location>
</feature>
<comment type="caution">
    <text evidence="2">The sequence shown here is derived from an EMBL/GenBank/DDBJ whole genome shotgun (WGS) entry which is preliminary data.</text>
</comment>
<accession>A0A323TID6</accession>
<dbReference type="AlphaFoldDB" id="A0A323TID6"/>
<name>A0A323TID6_9BACI</name>
<organism evidence="2 3">
    <name type="scientific">Salipaludibacillus keqinensis</name>
    <dbReference type="NCBI Taxonomy" id="2045207"/>
    <lineage>
        <taxon>Bacteria</taxon>
        <taxon>Bacillati</taxon>
        <taxon>Bacillota</taxon>
        <taxon>Bacilli</taxon>
        <taxon>Bacillales</taxon>
        <taxon>Bacillaceae</taxon>
    </lineage>
</organism>
<keyword evidence="1" id="KW-1133">Transmembrane helix</keyword>
<evidence type="ECO:0000313" key="2">
    <source>
        <dbReference type="EMBL" id="PYZ94892.1"/>
    </source>
</evidence>